<evidence type="ECO:0000313" key="12">
    <source>
        <dbReference type="EMBL" id="JAS79227.1"/>
    </source>
</evidence>
<evidence type="ECO:0000256" key="5">
    <source>
        <dbReference type="ARBA" id="ARBA00022679"/>
    </source>
</evidence>
<dbReference type="GO" id="GO:0005789">
    <property type="term" value="C:endoplasmic reticulum membrane"/>
    <property type="evidence" value="ECO:0007669"/>
    <property type="project" value="UniProtKB-SubCell"/>
</dbReference>
<evidence type="ECO:0000256" key="9">
    <source>
        <dbReference type="ARBA" id="ARBA00023136"/>
    </source>
</evidence>
<evidence type="ECO:0000256" key="10">
    <source>
        <dbReference type="RuleBase" id="RU363110"/>
    </source>
</evidence>
<evidence type="ECO:0000256" key="11">
    <source>
        <dbReference type="SAM" id="SignalP"/>
    </source>
</evidence>
<evidence type="ECO:0000256" key="3">
    <source>
        <dbReference type="ARBA" id="ARBA00008715"/>
    </source>
</evidence>
<dbReference type="PANTHER" id="PTHR12413">
    <property type="entry name" value="DOLICHYL GLYCOSYLTRANSFERASE"/>
    <property type="match status" value="1"/>
</dbReference>
<evidence type="ECO:0000256" key="7">
    <source>
        <dbReference type="ARBA" id="ARBA00022824"/>
    </source>
</evidence>
<feature type="transmembrane region" description="Helical" evidence="10">
    <location>
        <begin position="441"/>
        <end position="460"/>
    </location>
</feature>
<feature type="transmembrane region" description="Helical" evidence="10">
    <location>
        <begin position="238"/>
        <end position="257"/>
    </location>
</feature>
<keyword evidence="6 10" id="KW-0812">Transmembrane</keyword>
<feature type="transmembrane region" description="Helical" evidence="10">
    <location>
        <begin position="175"/>
        <end position="201"/>
    </location>
</feature>
<feature type="chain" id="PRO_5012701055" description="Alpha-1,3-glucosyltransferase" evidence="11">
    <location>
        <begin position="16"/>
        <end position="507"/>
    </location>
</feature>
<evidence type="ECO:0000256" key="6">
    <source>
        <dbReference type="ARBA" id="ARBA00022692"/>
    </source>
</evidence>
<comment type="similarity">
    <text evidence="3 10">Belongs to the ALG6/ALG8 glucosyltransferase family.</text>
</comment>
<feature type="signal peptide" evidence="11">
    <location>
        <begin position="1"/>
        <end position="15"/>
    </location>
</feature>
<accession>A0A1B6HX31</accession>
<dbReference type="EMBL" id="GECU01028479">
    <property type="protein sequence ID" value="JAS79227.1"/>
    <property type="molecule type" value="Transcribed_RNA"/>
</dbReference>
<feature type="transmembrane region" description="Helical" evidence="10">
    <location>
        <begin position="103"/>
        <end position="125"/>
    </location>
</feature>
<dbReference type="GO" id="GO:0042281">
    <property type="term" value="F:dolichyl pyrophosphate Man9GlcNAc2 alpha-1,3-glucosyltransferase activity"/>
    <property type="evidence" value="ECO:0007669"/>
    <property type="project" value="TreeGrafter"/>
</dbReference>
<dbReference type="Pfam" id="PF03155">
    <property type="entry name" value="Alg6_Alg8"/>
    <property type="match status" value="1"/>
</dbReference>
<feature type="transmembrane region" description="Helical" evidence="10">
    <location>
        <begin position="146"/>
        <end position="163"/>
    </location>
</feature>
<name>A0A1B6HX31_9HEMI</name>
<organism evidence="12">
    <name type="scientific">Homalodisca liturata</name>
    <dbReference type="NCBI Taxonomy" id="320908"/>
    <lineage>
        <taxon>Eukaryota</taxon>
        <taxon>Metazoa</taxon>
        <taxon>Ecdysozoa</taxon>
        <taxon>Arthropoda</taxon>
        <taxon>Hexapoda</taxon>
        <taxon>Insecta</taxon>
        <taxon>Pterygota</taxon>
        <taxon>Neoptera</taxon>
        <taxon>Paraneoptera</taxon>
        <taxon>Hemiptera</taxon>
        <taxon>Auchenorrhyncha</taxon>
        <taxon>Membracoidea</taxon>
        <taxon>Cicadellidae</taxon>
        <taxon>Cicadellinae</taxon>
        <taxon>Proconiini</taxon>
        <taxon>Homalodisca</taxon>
    </lineage>
</organism>
<feature type="transmembrane region" description="Helical" evidence="10">
    <location>
        <begin position="395"/>
        <end position="413"/>
    </location>
</feature>
<dbReference type="AlphaFoldDB" id="A0A1B6HX31"/>
<keyword evidence="5 10" id="KW-0808">Transferase</keyword>
<feature type="transmembrane region" description="Helical" evidence="10">
    <location>
        <begin position="472"/>
        <end position="491"/>
    </location>
</feature>
<keyword evidence="11" id="KW-0732">Signal</keyword>
<protein>
    <recommendedName>
        <fullName evidence="10">Alpha-1,3-glucosyltransferase</fullName>
        <ecNumber evidence="10">2.4.1.-</ecNumber>
    </recommendedName>
</protein>
<dbReference type="EC" id="2.4.1.-" evidence="10"/>
<keyword evidence="7 10" id="KW-0256">Endoplasmic reticulum</keyword>
<proteinExistence type="inferred from homology"/>
<keyword evidence="4 10" id="KW-0328">Glycosyltransferase</keyword>
<reference evidence="12" key="1">
    <citation type="submission" date="2015-11" db="EMBL/GenBank/DDBJ databases">
        <title>De novo transcriptome assembly of four potential Pierce s Disease insect vectors from Arizona vineyards.</title>
        <authorList>
            <person name="Tassone E.E."/>
        </authorList>
    </citation>
    <scope>NUCLEOTIDE SEQUENCE</scope>
</reference>
<evidence type="ECO:0000256" key="1">
    <source>
        <dbReference type="ARBA" id="ARBA00004477"/>
    </source>
</evidence>
<feature type="transmembrane region" description="Helical" evidence="10">
    <location>
        <begin position="208"/>
        <end position="226"/>
    </location>
</feature>
<dbReference type="InterPro" id="IPR004856">
    <property type="entry name" value="Glyco_trans_ALG6/ALG8"/>
</dbReference>
<comment type="subcellular location">
    <subcellularLocation>
        <location evidence="1 10">Endoplasmic reticulum membrane</location>
        <topology evidence="1 10">Multi-pass membrane protein</topology>
    </subcellularLocation>
</comment>
<sequence>MLLILLGVLIRLCVTLHSYSGQNKPPMFGDYEAQRHWMEITHNLPIEEWYFNSTNNDLMYWGLDYPPLTAYHSWLCGKVAASINASYVELHKSRGYESENHKIFMRFTVLIADIITFIPAIFVFYRQKNSVSIHIAKEYSVSTNEATKLSCLLALIYPGIILIDHGHFQYNCVSLGLFIFAVCAIVQERHLIASVLFCCALCYKQMELYHALPIFFYLLGQCWSVFKQKGILKAMLKLISIGVVVVVAFAFICFPFLRNTEQLLQLIVRLFPISRGVYEDKVANVWCAINVILKLKLMFSNQTMVKICLICTCLAVIPSCYDVLMNNSLVKFKYSLVNSALSFFLFSYQVHEKSILLAATPALLVLPYDPLISIWFLCISVFSMVPLFIKDQILLPYSALSLLFILTFTSSSFNKTNKISENSITSKGSMLKFMKQNIYKYLFYMSLVGCLALSICISFLSPPKKYPDLFPLIISVYSCLHFVAFLVYFNIRQWTLNRPNEIKSKYD</sequence>
<dbReference type="UniPathway" id="UPA00378"/>
<gene>
    <name evidence="12" type="ORF">g.9494</name>
</gene>
<keyword evidence="9 10" id="KW-0472">Membrane</keyword>
<keyword evidence="8 10" id="KW-1133">Transmembrane helix</keyword>
<dbReference type="PANTHER" id="PTHR12413:SF1">
    <property type="entry name" value="DOLICHYL PYROPHOSPHATE MAN9GLCNAC2 ALPHA-1,3-GLUCOSYLTRANSFERASE"/>
    <property type="match status" value="1"/>
</dbReference>
<comment type="pathway">
    <text evidence="2 10">Protein modification; protein glycosylation.</text>
</comment>
<evidence type="ECO:0000256" key="4">
    <source>
        <dbReference type="ARBA" id="ARBA00022676"/>
    </source>
</evidence>
<evidence type="ECO:0000256" key="2">
    <source>
        <dbReference type="ARBA" id="ARBA00004922"/>
    </source>
</evidence>
<evidence type="ECO:0000256" key="8">
    <source>
        <dbReference type="ARBA" id="ARBA00022989"/>
    </source>
</evidence>